<feature type="chain" id="PRO_5040560262" description="F-box domain-containing protein" evidence="1">
    <location>
        <begin position="20"/>
        <end position="225"/>
    </location>
</feature>
<dbReference type="HOGENOM" id="CLU_1232487_0_0_1"/>
<dbReference type="EMBL" id="ML005611">
    <property type="protein sequence ID" value="RKP17957.1"/>
    <property type="molecule type" value="Genomic_DNA"/>
</dbReference>
<name>A0A075AT66_ROZAC</name>
<organism evidence="2 4">
    <name type="scientific">Rozella allomycis (strain CSF55)</name>
    <dbReference type="NCBI Taxonomy" id="988480"/>
    <lineage>
        <taxon>Eukaryota</taxon>
        <taxon>Fungi</taxon>
        <taxon>Fungi incertae sedis</taxon>
        <taxon>Cryptomycota</taxon>
        <taxon>Cryptomycota incertae sedis</taxon>
        <taxon>Rozella</taxon>
    </lineage>
</organism>
<reference evidence="2 4" key="1">
    <citation type="journal article" date="2013" name="Curr. Biol.">
        <title>Shared signatures of parasitism and phylogenomics unite Cryptomycota and microsporidia.</title>
        <authorList>
            <person name="James T.Y."/>
            <person name="Pelin A."/>
            <person name="Bonen L."/>
            <person name="Ahrendt S."/>
            <person name="Sain D."/>
            <person name="Corradi N."/>
            <person name="Stajich J.E."/>
        </authorList>
    </citation>
    <scope>NUCLEOTIDE SEQUENCE [LARGE SCALE GENOMIC DNA]</scope>
    <source>
        <strain evidence="2">CSF55</strain>
        <strain evidence="2">CSF55</strain>
    </source>
</reference>
<dbReference type="AlphaFoldDB" id="A0A075AT66"/>
<evidence type="ECO:0008006" key="6">
    <source>
        <dbReference type="Google" id="ProtNLM"/>
    </source>
</evidence>
<reference evidence="3" key="3">
    <citation type="submission" date="2018-08" db="EMBL/GenBank/DDBJ databases">
        <title>Leveraging single-cell genomics to expand the Fungal Tree of Life.</title>
        <authorList>
            <consortium name="DOE Joint Genome Institute"/>
            <person name="Ahrendt S.R."/>
            <person name="Quandt C.A."/>
            <person name="Ciobanu D."/>
            <person name="Clum A."/>
            <person name="Salamov A."/>
            <person name="Andreopoulos B."/>
            <person name="Cheng J.-F."/>
            <person name="Woyke T."/>
            <person name="Pelin A."/>
            <person name="Henrissat B."/>
            <person name="Reynolds N."/>
            <person name="Benny G.L."/>
            <person name="Smith M.E."/>
            <person name="James T.Y."/>
            <person name="Grigoriev I.V."/>
        </authorList>
    </citation>
    <scope>NUCLEOTIDE SEQUENCE</scope>
    <source>
        <strain evidence="3">CSF55</strain>
    </source>
</reference>
<evidence type="ECO:0000313" key="5">
    <source>
        <dbReference type="Proteomes" id="UP000281549"/>
    </source>
</evidence>
<keyword evidence="1" id="KW-0732">Signal</keyword>
<dbReference type="EMBL" id="KE561064">
    <property type="protein sequence ID" value="EPZ33365.1"/>
    <property type="molecule type" value="Genomic_DNA"/>
</dbReference>
<keyword evidence="4" id="KW-1185">Reference proteome</keyword>
<feature type="non-terminal residue" evidence="2">
    <location>
        <position position="1"/>
    </location>
</feature>
<feature type="signal peptide" evidence="1">
    <location>
        <begin position="1"/>
        <end position="19"/>
    </location>
</feature>
<proteinExistence type="predicted"/>
<dbReference type="Proteomes" id="UP000030755">
    <property type="component" value="Unassembled WGS sequence"/>
</dbReference>
<accession>A0A075AT66</accession>
<evidence type="ECO:0000313" key="2">
    <source>
        <dbReference type="EMBL" id="EPZ33365.1"/>
    </source>
</evidence>
<evidence type="ECO:0000256" key="1">
    <source>
        <dbReference type="SAM" id="SignalP"/>
    </source>
</evidence>
<protein>
    <recommendedName>
        <fullName evidence="6">F-box domain-containing protein</fullName>
    </recommendedName>
</protein>
<evidence type="ECO:0000313" key="3">
    <source>
        <dbReference type="EMBL" id="RKP17957.1"/>
    </source>
</evidence>
<gene>
    <name evidence="2" type="ORF">O9G_003226</name>
    <name evidence="3" type="ORF">ROZALSC1DRAFT_30285</name>
</gene>
<dbReference type="Proteomes" id="UP000281549">
    <property type="component" value="Unassembled WGS sequence"/>
</dbReference>
<reference evidence="5" key="2">
    <citation type="journal article" date="2018" name="Nat. Microbiol.">
        <title>Leveraging single-cell genomics to expand the fungal tree of life.</title>
        <authorList>
            <person name="Ahrendt S.R."/>
            <person name="Quandt C.A."/>
            <person name="Ciobanu D."/>
            <person name="Clum A."/>
            <person name="Salamov A."/>
            <person name="Andreopoulos B."/>
            <person name="Cheng J.F."/>
            <person name="Woyke T."/>
            <person name="Pelin A."/>
            <person name="Henrissat B."/>
            <person name="Reynolds N.K."/>
            <person name="Benny G.L."/>
            <person name="Smith M.E."/>
            <person name="James T.Y."/>
            <person name="Grigoriev I.V."/>
        </authorList>
    </citation>
    <scope>NUCLEOTIDE SEQUENCE [LARGE SCALE GENOMIC DNA]</scope>
    <source>
        <strain evidence="5">CSF55</strain>
    </source>
</reference>
<sequence>PSHMRFFSLILVVIVSVGCFPEETGFEKVPDDIIYHLYKLLPIQDAQALRYCNKNFCSKFPKDYIKSTVPKLLTLIYRDKRQDVLRLLSTKLTRSLIIKKSNSAIDQGFGSDVVRIKQTLLECRSFSEIDLFEQYDLRQHGFEAFWNFLVLFRNEVENMGLIRIAIEQDDIEAFNKAIESCKEAGYKFNEKSPEFTSFIEENGAVNIQENIFENGYFDAYDEEYE</sequence>
<evidence type="ECO:0000313" key="4">
    <source>
        <dbReference type="Proteomes" id="UP000030755"/>
    </source>
</evidence>